<evidence type="ECO:0000259" key="4">
    <source>
        <dbReference type="Pfam" id="PF20990"/>
    </source>
</evidence>
<protein>
    <submittedName>
        <fullName evidence="5">Putative membrane protein DUF2207</fullName>
    </submittedName>
</protein>
<feature type="domain" description="Predicted membrane protein YciQ-like C-terminal" evidence="4">
    <location>
        <begin position="281"/>
        <end position="574"/>
    </location>
</feature>
<name>A0A4R3K2T2_9FIRM</name>
<organism evidence="5 6">
    <name type="scientific">Muricomes intestini</name>
    <dbReference type="NCBI Taxonomy" id="1796634"/>
    <lineage>
        <taxon>Bacteria</taxon>
        <taxon>Bacillati</taxon>
        <taxon>Bacillota</taxon>
        <taxon>Clostridia</taxon>
        <taxon>Lachnospirales</taxon>
        <taxon>Lachnospiraceae</taxon>
        <taxon>Muricomes</taxon>
    </lineage>
</organism>
<feature type="region of interest" description="Disordered" evidence="1">
    <location>
        <begin position="618"/>
        <end position="653"/>
    </location>
</feature>
<dbReference type="Pfam" id="PF20990">
    <property type="entry name" value="DUF2207_C"/>
    <property type="match status" value="1"/>
</dbReference>
<feature type="transmembrane region" description="Helical" evidence="2">
    <location>
        <begin position="399"/>
        <end position="421"/>
    </location>
</feature>
<sequence length="653" mass="73452">MSKSRNGSIKWLFPVLLYVLFMFLTSGIFDDSESELTMDQNMETQYFNTDIVIGGGQSYKVTENIGVSFYTGRQGIYRHIPYKGTVVDYDQEDNLVSVPYYAKITEAKANEPLEVSRKNGSWLGRLGTEGEYKTGGEYQISYTFTPQFETKDYNNAYYNVFPKQWQNDIPAGSRFTVTFPKDFDHDRLKFYYGEQGERSDAADILALSWEGNTVTGVLQRDLPMGNGVTFYAPMKEGYFTGIGHVDFLPWMLLLPGVVLCALIVFLYLKFGRDEQIIPSVQYQPPDNLDSAAVGYIIDDNADNKDMISLIIYWAEQGYLRIEEQKSNNLCLYKLKDIPKDAPGYQITIFKKLFGRSDKRKVNSLTYNFAGTLDIAKKQLKNSIEERGGLYTAASRISRWVAAVCCTLPFGWFMLVTGRYSLTGTIQTVIQVILWGLLAAGTFVFCTGVDKWYAKSAKSRRVTIEISAGMCLFAVSAYVINYILRVYRREIFQYVWVLFLVVIMTGIMVAMAGFMKKRTPKCVEWIGKLAGLRDFIETAELERMNELAKTNPEWFYHIIPYAYVFGLSDVFAEKLKDLSLPAPEWYVPYHQYTFFDYYVFNSLMVNSFDKAATQLSVPKPSSSGSSGGSSGGSFGGGGGGFSGGGFGGGGGGSW</sequence>
<dbReference type="EMBL" id="SLZZ01000022">
    <property type="protein sequence ID" value="TCS76741.1"/>
    <property type="molecule type" value="Genomic_DNA"/>
</dbReference>
<evidence type="ECO:0000256" key="2">
    <source>
        <dbReference type="SAM" id="Phobius"/>
    </source>
</evidence>
<feature type="transmembrane region" description="Helical" evidence="2">
    <location>
        <begin position="461"/>
        <end position="483"/>
    </location>
</feature>
<keyword evidence="2" id="KW-1133">Transmembrane helix</keyword>
<evidence type="ECO:0000313" key="6">
    <source>
        <dbReference type="Proteomes" id="UP000295726"/>
    </source>
</evidence>
<dbReference type="RefSeq" id="WP_243117430.1">
    <property type="nucleotide sequence ID" value="NZ_DAIUIF010000032.1"/>
</dbReference>
<dbReference type="AlphaFoldDB" id="A0A4R3K2T2"/>
<proteinExistence type="predicted"/>
<feature type="compositionally biased region" description="Gly residues" evidence="1">
    <location>
        <begin position="624"/>
        <end position="653"/>
    </location>
</feature>
<feature type="transmembrane region" description="Helical" evidence="2">
    <location>
        <begin position="427"/>
        <end position="449"/>
    </location>
</feature>
<evidence type="ECO:0000256" key="1">
    <source>
        <dbReference type="SAM" id="MobiDB-lite"/>
    </source>
</evidence>
<dbReference type="InterPro" id="IPR048389">
    <property type="entry name" value="YciQ-like_C"/>
</dbReference>
<feature type="transmembrane region" description="Helical" evidence="2">
    <location>
        <begin position="12"/>
        <end position="29"/>
    </location>
</feature>
<comment type="caution">
    <text evidence="5">The sequence shown here is derived from an EMBL/GenBank/DDBJ whole genome shotgun (WGS) entry which is preliminary data.</text>
</comment>
<evidence type="ECO:0000259" key="3">
    <source>
        <dbReference type="Pfam" id="PF09972"/>
    </source>
</evidence>
<dbReference type="Proteomes" id="UP000295726">
    <property type="component" value="Unassembled WGS sequence"/>
</dbReference>
<reference evidence="5 6" key="1">
    <citation type="submission" date="2019-03" db="EMBL/GenBank/DDBJ databases">
        <title>Genomic Encyclopedia of Type Strains, Phase IV (KMG-IV): sequencing the most valuable type-strain genomes for metagenomic binning, comparative biology and taxonomic classification.</title>
        <authorList>
            <person name="Goeker M."/>
        </authorList>
    </citation>
    <scope>NUCLEOTIDE SEQUENCE [LARGE SCALE GENOMIC DNA]</scope>
    <source>
        <strain evidence="5 6">DSM 29489</strain>
    </source>
</reference>
<keyword evidence="6" id="KW-1185">Reference proteome</keyword>
<feature type="transmembrane region" description="Helical" evidence="2">
    <location>
        <begin position="247"/>
        <end position="268"/>
    </location>
</feature>
<keyword evidence="2" id="KW-0812">Transmembrane</keyword>
<dbReference type="InterPro" id="IPR018702">
    <property type="entry name" value="DUF2207"/>
</dbReference>
<gene>
    <name evidence="5" type="ORF">EDD59_12238</name>
</gene>
<accession>A0A4R3K2T2</accession>
<feature type="transmembrane region" description="Helical" evidence="2">
    <location>
        <begin position="495"/>
        <end position="514"/>
    </location>
</feature>
<feature type="domain" description="DUF2207" evidence="3">
    <location>
        <begin position="58"/>
        <end position="230"/>
    </location>
</feature>
<evidence type="ECO:0000313" key="5">
    <source>
        <dbReference type="EMBL" id="TCS76741.1"/>
    </source>
</evidence>
<dbReference type="Pfam" id="PF09972">
    <property type="entry name" value="DUF2207"/>
    <property type="match status" value="1"/>
</dbReference>
<keyword evidence="2" id="KW-0472">Membrane</keyword>